<dbReference type="EMBL" id="HBGN01031560">
    <property type="protein sequence ID" value="CAD9348328.1"/>
    <property type="molecule type" value="Transcribed_RNA"/>
</dbReference>
<gene>
    <name evidence="1" type="ORF">DBRI1063_LOCUS20357</name>
</gene>
<reference evidence="1" key="1">
    <citation type="submission" date="2021-01" db="EMBL/GenBank/DDBJ databases">
        <authorList>
            <person name="Corre E."/>
            <person name="Pelletier E."/>
            <person name="Niang G."/>
            <person name="Scheremetjew M."/>
            <person name="Finn R."/>
            <person name="Kale V."/>
            <person name="Holt S."/>
            <person name="Cochrane G."/>
            <person name="Meng A."/>
            <person name="Brown T."/>
            <person name="Cohen L."/>
        </authorList>
    </citation>
    <scope>NUCLEOTIDE SEQUENCE</scope>
    <source>
        <strain evidence="1">Pop2</strain>
    </source>
</reference>
<accession>A0A7S1ZT65</accession>
<dbReference type="AlphaFoldDB" id="A0A7S1ZT65"/>
<evidence type="ECO:0000313" key="1">
    <source>
        <dbReference type="EMBL" id="CAD9348328.1"/>
    </source>
</evidence>
<organism evidence="1">
    <name type="scientific">Ditylum brightwellii</name>
    <dbReference type="NCBI Taxonomy" id="49249"/>
    <lineage>
        <taxon>Eukaryota</taxon>
        <taxon>Sar</taxon>
        <taxon>Stramenopiles</taxon>
        <taxon>Ochrophyta</taxon>
        <taxon>Bacillariophyta</taxon>
        <taxon>Mediophyceae</taxon>
        <taxon>Lithodesmiophycidae</taxon>
        <taxon>Lithodesmiales</taxon>
        <taxon>Lithodesmiaceae</taxon>
        <taxon>Ditylum</taxon>
    </lineage>
</organism>
<proteinExistence type="predicted"/>
<protein>
    <submittedName>
        <fullName evidence="1">Uncharacterized protein</fullName>
    </submittedName>
</protein>
<sequence length="183" mass="20596">MSSLGYEEFDSFQGLSKMLAPAFPPGQHWICRALMYDSSAIDLTTQSSSAGSDIDLDAVTKTFVEEAPLGLSHAMLAWCPKRQTTKPGCYGKYCSKGFVVLVLGVHDGKGDQGQQAQQYVDSMMKVLDDDDNNNDRVWKYDALEHPLNRDTFHKSFDGKETREKLLQLREEVDPERLFFDPCS</sequence>
<name>A0A7S1ZT65_9STRA</name>